<sequence>MPCQALTIILSDANQEALEKLANRPSTPQQIAQRARIVLKAAEGKNNAEIARTLDISIKMVRQWRHRWVDSSEQSKTVTERLLDSLRPGAPLKFTLEQQVECMAIACRDPMEYGRPISHWSVHELADELIEQGIVEQISPRQVGRWLNEAELKPHQSRYWLFPPV</sequence>
<dbReference type="EMBL" id="BDUD01000002">
    <property type="protein sequence ID" value="GBG23118.1"/>
    <property type="molecule type" value="Genomic_DNA"/>
</dbReference>
<dbReference type="InterPro" id="IPR036388">
    <property type="entry name" value="WH-like_DNA-bd_sf"/>
</dbReference>
<proteinExistence type="predicted"/>
<reference evidence="1 2" key="1">
    <citation type="submission" date="2017-06" db="EMBL/GenBank/DDBJ databases">
        <title>Genome sequencing of cyanobaciteial culture collection at National Institute for Environmental Studies (NIES).</title>
        <authorList>
            <person name="Hirose Y."/>
            <person name="Shimura Y."/>
            <person name="Fujisawa T."/>
            <person name="Nakamura Y."/>
            <person name="Kawachi M."/>
        </authorList>
    </citation>
    <scope>NUCLEOTIDE SEQUENCE [LARGE SCALE GENOMIC DNA]</scope>
    <source>
        <strain evidence="1 2">NIES-4072</strain>
    </source>
</reference>
<dbReference type="SUPFAM" id="SSF46689">
    <property type="entry name" value="Homeodomain-like"/>
    <property type="match status" value="1"/>
</dbReference>
<organism evidence="1 2">
    <name type="scientific">Nostoc commune NIES-4072</name>
    <dbReference type="NCBI Taxonomy" id="2005467"/>
    <lineage>
        <taxon>Bacteria</taxon>
        <taxon>Bacillati</taxon>
        <taxon>Cyanobacteriota</taxon>
        <taxon>Cyanophyceae</taxon>
        <taxon>Nostocales</taxon>
        <taxon>Nostocaceae</taxon>
        <taxon>Nostoc</taxon>
    </lineage>
</organism>
<dbReference type="InterPro" id="IPR009057">
    <property type="entry name" value="Homeodomain-like_sf"/>
</dbReference>
<dbReference type="Pfam" id="PF13565">
    <property type="entry name" value="HTH_32"/>
    <property type="match status" value="1"/>
</dbReference>
<dbReference type="Proteomes" id="UP000245124">
    <property type="component" value="Unassembled WGS sequence"/>
</dbReference>
<protein>
    <submittedName>
        <fullName evidence="1">Transposase</fullName>
    </submittedName>
</protein>
<evidence type="ECO:0000313" key="1">
    <source>
        <dbReference type="EMBL" id="GBG23118.1"/>
    </source>
</evidence>
<dbReference type="OrthoDB" id="69748at2"/>
<gene>
    <name evidence="1" type="ORF">NIES4072_68300</name>
</gene>
<evidence type="ECO:0000313" key="2">
    <source>
        <dbReference type="Proteomes" id="UP000245124"/>
    </source>
</evidence>
<dbReference type="Gene3D" id="1.10.10.10">
    <property type="entry name" value="Winged helix-like DNA-binding domain superfamily/Winged helix DNA-binding domain"/>
    <property type="match status" value="1"/>
</dbReference>
<dbReference type="AlphaFoldDB" id="A0A2R5G085"/>
<keyword evidence="2" id="KW-1185">Reference proteome</keyword>
<accession>A0A2R5G085</accession>
<comment type="caution">
    <text evidence="1">The sequence shown here is derived from an EMBL/GenBank/DDBJ whole genome shotgun (WGS) entry which is preliminary data.</text>
</comment>
<name>A0A2R5G085_NOSCO</name>
<dbReference type="RefSeq" id="WP_109013066.1">
    <property type="nucleotide sequence ID" value="NZ_BDUD01000002.1"/>
</dbReference>